<keyword evidence="1" id="KW-0472">Membrane</keyword>
<evidence type="ECO:0000256" key="1">
    <source>
        <dbReference type="SAM" id="Phobius"/>
    </source>
</evidence>
<dbReference type="AlphaFoldDB" id="A0AAE4Y8K1"/>
<organism evidence="2 3">
    <name type="scientific">Stagnihabitans tardus</name>
    <dbReference type="NCBI Taxonomy" id="2699202"/>
    <lineage>
        <taxon>Bacteria</taxon>
        <taxon>Pseudomonadati</taxon>
        <taxon>Pseudomonadota</taxon>
        <taxon>Alphaproteobacteria</taxon>
        <taxon>Rhodobacterales</taxon>
        <taxon>Paracoccaceae</taxon>
        <taxon>Stagnihabitans</taxon>
    </lineage>
</organism>
<name>A0AAE4Y8K1_9RHOB</name>
<feature type="transmembrane region" description="Helical" evidence="1">
    <location>
        <begin position="120"/>
        <end position="138"/>
    </location>
</feature>
<accession>A0AAE4Y8K1</accession>
<reference evidence="2" key="1">
    <citation type="submission" date="2020-01" db="EMBL/GenBank/DDBJ databases">
        <authorList>
            <person name="Chen W.-M."/>
        </authorList>
    </citation>
    <scope>NUCLEOTIDE SEQUENCE</scope>
    <source>
        <strain evidence="2">CYK-10</strain>
    </source>
</reference>
<protein>
    <submittedName>
        <fullName evidence="2">DUF599 family protein</fullName>
    </submittedName>
</protein>
<proteinExistence type="predicted"/>
<dbReference type="RefSeq" id="WP_168773444.1">
    <property type="nucleotide sequence ID" value="NZ_JAABNR010000002.1"/>
</dbReference>
<dbReference type="InterPro" id="IPR006747">
    <property type="entry name" value="DUF599"/>
</dbReference>
<gene>
    <name evidence="2" type="ORF">GV832_03570</name>
</gene>
<feature type="transmembrane region" description="Helical" evidence="1">
    <location>
        <begin position="187"/>
        <end position="215"/>
    </location>
</feature>
<sequence>MNLLSHFSATFTALDTLGFVLLILCWLGTGFLAEHPPAWRPSVSHLMKDYRRKGMVEFLTRAPRIFDISLIDSLRQGTAFFVSGSMIAIGGGVAMIGNAATLQGLARDLTIGLDPSQIRVKLIVVVGLMANSLLKFMWSHRLFGYCAIMMAAVPNDHTHPHALPRALQTAEINITAAKGFNRGLNGVYFALAALAWLLGPEALIAATLFTTGVMLRREFASHSRQVMLEKL</sequence>
<keyword evidence="1" id="KW-0812">Transmembrane</keyword>
<keyword evidence="1" id="KW-1133">Transmembrane helix</keyword>
<dbReference type="Proteomes" id="UP001193501">
    <property type="component" value="Unassembled WGS sequence"/>
</dbReference>
<dbReference type="EMBL" id="JAABNR010000002">
    <property type="protein sequence ID" value="NBZ86648.1"/>
    <property type="molecule type" value="Genomic_DNA"/>
</dbReference>
<feature type="transmembrane region" description="Helical" evidence="1">
    <location>
        <begin position="12"/>
        <end position="33"/>
    </location>
</feature>
<dbReference type="Pfam" id="PF04654">
    <property type="entry name" value="DUF599"/>
    <property type="match status" value="1"/>
</dbReference>
<feature type="transmembrane region" description="Helical" evidence="1">
    <location>
        <begin position="79"/>
        <end position="100"/>
    </location>
</feature>
<evidence type="ECO:0000313" key="3">
    <source>
        <dbReference type="Proteomes" id="UP001193501"/>
    </source>
</evidence>
<comment type="caution">
    <text evidence="2">The sequence shown here is derived from an EMBL/GenBank/DDBJ whole genome shotgun (WGS) entry which is preliminary data.</text>
</comment>
<keyword evidence="3" id="KW-1185">Reference proteome</keyword>
<evidence type="ECO:0000313" key="2">
    <source>
        <dbReference type="EMBL" id="NBZ86648.1"/>
    </source>
</evidence>